<evidence type="ECO:0000256" key="1">
    <source>
        <dbReference type="SAM" id="MobiDB-lite"/>
    </source>
</evidence>
<accession>A0A6A3HN41</accession>
<dbReference type="EMBL" id="QXFW01003579">
    <property type="protein sequence ID" value="KAE8969934.1"/>
    <property type="molecule type" value="Genomic_DNA"/>
</dbReference>
<feature type="compositionally biased region" description="Basic and acidic residues" evidence="1">
    <location>
        <begin position="30"/>
        <end position="46"/>
    </location>
</feature>
<reference evidence="2 3" key="1">
    <citation type="submission" date="2018-09" db="EMBL/GenBank/DDBJ databases">
        <title>Genomic investigation of the strawberry pathogen Phytophthora fragariae indicates pathogenicity is determined by transcriptional variation in three key races.</title>
        <authorList>
            <person name="Adams T.M."/>
            <person name="Armitage A.D."/>
            <person name="Sobczyk M.K."/>
            <person name="Bates H.J."/>
            <person name="Dunwell J.M."/>
            <person name="Nellist C.F."/>
            <person name="Harrison R.J."/>
        </authorList>
    </citation>
    <scope>NUCLEOTIDE SEQUENCE [LARGE SCALE GENOMIC DNA]</scope>
    <source>
        <strain evidence="2 3">SCRP245</strain>
    </source>
</reference>
<organism evidence="2 3">
    <name type="scientific">Phytophthora fragariae</name>
    <dbReference type="NCBI Taxonomy" id="53985"/>
    <lineage>
        <taxon>Eukaryota</taxon>
        <taxon>Sar</taxon>
        <taxon>Stramenopiles</taxon>
        <taxon>Oomycota</taxon>
        <taxon>Peronosporomycetes</taxon>
        <taxon>Peronosporales</taxon>
        <taxon>Peronosporaceae</taxon>
        <taxon>Phytophthora</taxon>
    </lineage>
</organism>
<gene>
    <name evidence="2" type="ORF">PF011_g26611</name>
</gene>
<proteinExistence type="predicted"/>
<dbReference type="PROSITE" id="PS51257">
    <property type="entry name" value="PROKAR_LIPOPROTEIN"/>
    <property type="match status" value="1"/>
</dbReference>
<evidence type="ECO:0000313" key="3">
    <source>
        <dbReference type="Proteomes" id="UP000460718"/>
    </source>
</evidence>
<dbReference type="Proteomes" id="UP000460718">
    <property type="component" value="Unassembled WGS sequence"/>
</dbReference>
<comment type="caution">
    <text evidence="2">The sequence shown here is derived from an EMBL/GenBank/DDBJ whole genome shotgun (WGS) entry which is preliminary data.</text>
</comment>
<name>A0A6A3HN41_9STRA</name>
<feature type="compositionally biased region" description="Basic residues" evidence="1">
    <location>
        <begin position="47"/>
        <end position="59"/>
    </location>
</feature>
<dbReference type="AlphaFoldDB" id="A0A6A3HN41"/>
<feature type="region of interest" description="Disordered" evidence="1">
    <location>
        <begin position="28"/>
        <end position="59"/>
    </location>
</feature>
<sequence>MHRPPPARETALAGISLPQAVLGCQWWPEARGRRQSRSETRSESPRQHKAPKGRQKIDG</sequence>
<protein>
    <submittedName>
        <fullName evidence="2">Uncharacterized protein</fullName>
    </submittedName>
</protein>
<evidence type="ECO:0000313" key="2">
    <source>
        <dbReference type="EMBL" id="KAE8969934.1"/>
    </source>
</evidence>